<protein>
    <submittedName>
        <fullName evidence="1">HAD family hydrolase</fullName>
    </submittedName>
</protein>
<name>A0A2G5P885_9MYCO</name>
<sequence length="228" mass="23670">MISLVALDMAGTTIDDGGTVYDALEQSVVEAGASVAPADLQTWMGTDKVEAITALLRLGDVTPTDELVAATFDRFRQFLRLAYGTNPPTAIEGAEAALSELRRRGVKVALTTGFDDEVAYPLLEALGWTIGSGADCTVDAVVTTSDVPVGRPAPYMIFRAMEATGVQNVAEVLVAGDTVVDIQAGRNAGAVACGVLTGKADRATLEAQDYDHLLGSVAEIPGLPELSA</sequence>
<evidence type="ECO:0000313" key="1">
    <source>
        <dbReference type="EMBL" id="PIB74535.1"/>
    </source>
</evidence>
<accession>A0A2G5P885</accession>
<proteinExistence type="predicted"/>
<dbReference type="InterPro" id="IPR036412">
    <property type="entry name" value="HAD-like_sf"/>
</dbReference>
<dbReference type="GO" id="GO:0005829">
    <property type="term" value="C:cytosol"/>
    <property type="evidence" value="ECO:0007669"/>
    <property type="project" value="TreeGrafter"/>
</dbReference>
<keyword evidence="1" id="KW-0378">Hydrolase</keyword>
<dbReference type="InterPro" id="IPR023214">
    <property type="entry name" value="HAD_sf"/>
</dbReference>
<dbReference type="STRING" id="85968.GCA_900073015_00719"/>
<comment type="caution">
    <text evidence="1">The sequence shown here is derived from an EMBL/GenBank/DDBJ whole genome shotgun (WGS) entry which is preliminary data.</text>
</comment>
<dbReference type="Gene3D" id="3.40.50.1000">
    <property type="entry name" value="HAD superfamily/HAD-like"/>
    <property type="match status" value="1"/>
</dbReference>
<dbReference type="GO" id="GO:0006281">
    <property type="term" value="P:DNA repair"/>
    <property type="evidence" value="ECO:0007669"/>
    <property type="project" value="TreeGrafter"/>
</dbReference>
<dbReference type="Pfam" id="PF00702">
    <property type="entry name" value="Hydrolase"/>
    <property type="match status" value="1"/>
</dbReference>
<keyword evidence="2" id="KW-1185">Reference proteome</keyword>
<gene>
    <name evidence="1" type="ORF">CQY22_012605</name>
</gene>
<dbReference type="AlphaFoldDB" id="A0A2G5P885"/>
<dbReference type="SFLD" id="SFLDS00003">
    <property type="entry name" value="Haloacid_Dehalogenase"/>
    <property type="match status" value="1"/>
</dbReference>
<dbReference type="InterPro" id="IPR022468">
    <property type="entry name" value="PhnX-like"/>
</dbReference>
<organism evidence="1 2">
    <name type="scientific">Mycolicibacterium brumae</name>
    <dbReference type="NCBI Taxonomy" id="85968"/>
    <lineage>
        <taxon>Bacteria</taxon>
        <taxon>Bacillati</taxon>
        <taxon>Actinomycetota</taxon>
        <taxon>Actinomycetes</taxon>
        <taxon>Mycobacteriales</taxon>
        <taxon>Mycobacteriaceae</taxon>
        <taxon>Mycolicibacterium</taxon>
    </lineage>
</organism>
<dbReference type="SUPFAM" id="SSF56784">
    <property type="entry name" value="HAD-like"/>
    <property type="match status" value="1"/>
</dbReference>
<dbReference type="OrthoDB" id="5504491at2"/>
<dbReference type="NCBIfam" id="TIGR03351">
    <property type="entry name" value="PhnX-like"/>
    <property type="match status" value="1"/>
</dbReference>
<dbReference type="GO" id="GO:0008967">
    <property type="term" value="F:phosphoglycolate phosphatase activity"/>
    <property type="evidence" value="ECO:0007669"/>
    <property type="project" value="TreeGrafter"/>
</dbReference>
<dbReference type="PANTHER" id="PTHR43434">
    <property type="entry name" value="PHOSPHOGLYCOLATE PHOSPHATASE"/>
    <property type="match status" value="1"/>
</dbReference>
<dbReference type="RefSeq" id="WP_090586124.1">
    <property type="nucleotide sequence ID" value="NZ_CP104302.1"/>
</dbReference>
<evidence type="ECO:0000313" key="2">
    <source>
        <dbReference type="Proteomes" id="UP000230551"/>
    </source>
</evidence>
<dbReference type="Gene3D" id="1.10.150.240">
    <property type="entry name" value="Putative phosphatase, domain 2"/>
    <property type="match status" value="1"/>
</dbReference>
<dbReference type="PANTHER" id="PTHR43434:SF19">
    <property type="entry name" value="PHOSPHONOACETALDEHYDE HYDROLASE"/>
    <property type="match status" value="1"/>
</dbReference>
<dbReference type="InterPro" id="IPR023198">
    <property type="entry name" value="PGP-like_dom2"/>
</dbReference>
<dbReference type="EMBL" id="PDCN02000016">
    <property type="protein sequence ID" value="PIB74535.1"/>
    <property type="molecule type" value="Genomic_DNA"/>
</dbReference>
<dbReference type="InterPro" id="IPR050155">
    <property type="entry name" value="HAD-like_hydrolase_sf"/>
</dbReference>
<dbReference type="Proteomes" id="UP000230551">
    <property type="component" value="Unassembled WGS sequence"/>
</dbReference>
<reference evidence="1 2" key="1">
    <citation type="journal article" date="2017" name="Infect. Genet. Evol.">
        <title>The new phylogeny of the genus Mycobacterium: The old and the news.</title>
        <authorList>
            <person name="Tortoli E."/>
            <person name="Fedrizzi T."/>
            <person name="Meehan C.J."/>
            <person name="Trovato A."/>
            <person name="Grottola A."/>
            <person name="Giacobazzi E."/>
            <person name="Serpini G.F."/>
            <person name="Tagliazucchi S."/>
            <person name="Fabio A."/>
            <person name="Bettua C."/>
            <person name="Bertorelli R."/>
            <person name="Frascaro F."/>
            <person name="De Sanctis V."/>
            <person name="Pecorari M."/>
            <person name="Jousson O."/>
            <person name="Segata N."/>
            <person name="Cirillo D.M."/>
        </authorList>
    </citation>
    <scope>NUCLEOTIDE SEQUENCE [LARGE SCALE GENOMIC DNA]</scope>
    <source>
        <strain evidence="1 2">CIP1034565</strain>
    </source>
</reference>
<dbReference type="SFLD" id="SFLDG01129">
    <property type="entry name" value="C1.5:_HAD__Beta-PGM__Phosphata"/>
    <property type="match status" value="1"/>
</dbReference>